<dbReference type="PANTHER" id="PTHR11452">
    <property type="entry name" value="ALPHA-GALACTOSIDASE/ALPHA-N-ACETYLGALACTOSAMINIDASE"/>
    <property type="match status" value="1"/>
</dbReference>
<dbReference type="InterPro" id="IPR017853">
    <property type="entry name" value="GH"/>
</dbReference>
<dbReference type="PROSITE" id="PS00512">
    <property type="entry name" value="ALPHA_GALACTOSIDASE"/>
    <property type="match status" value="1"/>
</dbReference>
<evidence type="ECO:0000256" key="10">
    <source>
        <dbReference type="ARBA" id="ARBA00023295"/>
    </source>
</evidence>
<dbReference type="GO" id="GO:0016139">
    <property type="term" value="P:glycoside catabolic process"/>
    <property type="evidence" value="ECO:0007669"/>
    <property type="project" value="TreeGrafter"/>
</dbReference>
<dbReference type="KEGG" id="aali:118466450"/>
<name>A0A182FHK7_ANOAL</name>
<dbReference type="AlphaFoldDB" id="A0A182FHK7"/>
<evidence type="ECO:0000256" key="11">
    <source>
        <dbReference type="RuleBase" id="RU361168"/>
    </source>
</evidence>
<dbReference type="Gene3D" id="3.20.20.70">
    <property type="entry name" value="Aldolase class I"/>
    <property type="match status" value="1"/>
</dbReference>
<keyword evidence="7 11" id="KW-1015">Disulfide bond</keyword>
<dbReference type="InterPro" id="IPR035373">
    <property type="entry name" value="Melibiase/NAGA_C"/>
</dbReference>
<dbReference type="InterPro" id="IPR000111">
    <property type="entry name" value="Glyco_hydro_27/36_CS"/>
</dbReference>
<dbReference type="GO" id="GO:0009311">
    <property type="term" value="P:oligosaccharide metabolic process"/>
    <property type="evidence" value="ECO:0007669"/>
    <property type="project" value="TreeGrafter"/>
</dbReference>
<dbReference type="Pfam" id="PF16499">
    <property type="entry name" value="Melibiase_2"/>
    <property type="match status" value="1"/>
</dbReference>
<evidence type="ECO:0000259" key="12">
    <source>
        <dbReference type="Pfam" id="PF17450"/>
    </source>
</evidence>
<keyword evidence="9" id="KW-0458">Lysosome</keyword>
<dbReference type="CDD" id="cd14792">
    <property type="entry name" value="GH27"/>
    <property type="match status" value="1"/>
</dbReference>
<dbReference type="Gene3D" id="2.60.40.1180">
    <property type="entry name" value="Golgi alpha-mannosidase II"/>
    <property type="match status" value="1"/>
</dbReference>
<protein>
    <recommendedName>
        <fullName evidence="11">Alpha-galactosidase</fullName>
        <ecNumber evidence="11">3.2.1.-</ecNumber>
    </recommendedName>
</protein>
<proteinExistence type="inferred from homology"/>
<dbReference type="Pfam" id="PF17450">
    <property type="entry name" value="Melibiase_2_C"/>
    <property type="match status" value="1"/>
</dbReference>
<reference evidence="13 14" key="1">
    <citation type="journal article" date="2017" name="G3 (Bethesda)">
        <title>The Physical Genome Mapping of Anopheles albimanus Corrected Scaffold Misassemblies and Identified Interarm Rearrangements in Genus Anopheles.</title>
        <authorList>
            <person name="Artemov G.N."/>
            <person name="Peery A.N."/>
            <person name="Jiang X."/>
            <person name="Tu Z."/>
            <person name="Stegniy V.N."/>
            <person name="Sharakhova M.V."/>
            <person name="Sharakhov I.V."/>
        </authorList>
    </citation>
    <scope>NUCLEOTIDE SEQUENCE [LARGE SCALE GENOMIC DNA]</scope>
    <source>
        <strain evidence="13 14">ALBI9_A</strain>
    </source>
</reference>
<keyword evidence="10 11" id="KW-0326">Glycosidase</keyword>
<organism evidence="13 14">
    <name type="scientific">Anopheles albimanus</name>
    <name type="common">New world malaria mosquito</name>
    <dbReference type="NCBI Taxonomy" id="7167"/>
    <lineage>
        <taxon>Eukaryota</taxon>
        <taxon>Metazoa</taxon>
        <taxon>Ecdysozoa</taxon>
        <taxon>Arthropoda</taxon>
        <taxon>Hexapoda</taxon>
        <taxon>Insecta</taxon>
        <taxon>Pterygota</taxon>
        <taxon>Neoptera</taxon>
        <taxon>Endopterygota</taxon>
        <taxon>Diptera</taxon>
        <taxon>Nematocera</taxon>
        <taxon>Culicoidea</taxon>
        <taxon>Culicidae</taxon>
        <taxon>Anophelinae</taxon>
        <taxon>Anopheles</taxon>
    </lineage>
</organism>
<keyword evidence="5 11" id="KW-0378">Hydrolase</keyword>
<evidence type="ECO:0000256" key="3">
    <source>
        <dbReference type="ARBA" id="ARBA00011738"/>
    </source>
</evidence>
<dbReference type="VEuPathDB" id="VectorBase:AALB20_034107"/>
<dbReference type="InterPro" id="IPR013785">
    <property type="entry name" value="Aldolase_TIM"/>
</dbReference>
<dbReference type="GeneID" id="118466450"/>
<evidence type="ECO:0000256" key="8">
    <source>
        <dbReference type="ARBA" id="ARBA00023180"/>
    </source>
</evidence>
<dbReference type="Proteomes" id="UP000069272">
    <property type="component" value="Chromosome 3L"/>
</dbReference>
<evidence type="ECO:0000256" key="4">
    <source>
        <dbReference type="ARBA" id="ARBA00022729"/>
    </source>
</evidence>
<dbReference type="EnsemblMetazoa" id="AALB006000-RA">
    <property type="protein sequence ID" value="AALB006000-PA"/>
    <property type="gene ID" value="AALB006000"/>
</dbReference>
<evidence type="ECO:0000313" key="13">
    <source>
        <dbReference type="EnsemblMetazoa" id="AALB006000-PA"/>
    </source>
</evidence>
<feature type="domain" description="Alpha galactosidase A C-terminal" evidence="12">
    <location>
        <begin position="322"/>
        <end position="414"/>
    </location>
</feature>
<accession>A0A182FHK7</accession>
<evidence type="ECO:0000256" key="7">
    <source>
        <dbReference type="ARBA" id="ARBA00023157"/>
    </source>
</evidence>
<reference evidence="13" key="2">
    <citation type="submission" date="2022-08" db="UniProtKB">
        <authorList>
            <consortium name="EnsemblMetazoa"/>
        </authorList>
    </citation>
    <scope>IDENTIFICATION</scope>
    <source>
        <strain evidence="13">STECLA/ALBI9_A</strain>
    </source>
</reference>
<dbReference type="VEuPathDB" id="VectorBase:AALB006000"/>
<dbReference type="EC" id="3.2.1.-" evidence="11"/>
<evidence type="ECO:0000256" key="5">
    <source>
        <dbReference type="ARBA" id="ARBA00022801"/>
    </source>
</evidence>
<comment type="subunit">
    <text evidence="3 11">Homodimer.</text>
</comment>
<dbReference type="InterPro" id="IPR002241">
    <property type="entry name" value="Glyco_hydro_27"/>
</dbReference>
<dbReference type="PRINTS" id="PR00740">
    <property type="entry name" value="GLHYDRLASE27"/>
</dbReference>
<dbReference type="GO" id="GO:0016020">
    <property type="term" value="C:membrane"/>
    <property type="evidence" value="ECO:0007669"/>
    <property type="project" value="GOC"/>
</dbReference>
<comment type="subcellular location">
    <subcellularLocation>
        <location evidence="1">Lysosome</location>
    </subcellularLocation>
</comment>
<dbReference type="GO" id="GO:0019377">
    <property type="term" value="P:glycolipid catabolic process"/>
    <property type="evidence" value="ECO:0007669"/>
    <property type="project" value="UniProtKB-ARBA"/>
</dbReference>
<dbReference type="RefSeq" id="XP_035791682.1">
    <property type="nucleotide sequence ID" value="XM_035935789.1"/>
</dbReference>
<dbReference type="InterPro" id="IPR013780">
    <property type="entry name" value="Glyco_hydro_b"/>
</dbReference>
<dbReference type="GO" id="GO:0005764">
    <property type="term" value="C:lysosome"/>
    <property type="evidence" value="ECO:0007669"/>
    <property type="project" value="UniProtKB-SubCell"/>
</dbReference>
<dbReference type="SUPFAM" id="SSF51445">
    <property type="entry name" value="(Trans)glycosidases"/>
    <property type="match status" value="1"/>
</dbReference>
<dbReference type="OrthoDB" id="5795902at2759"/>
<dbReference type="SUPFAM" id="SSF51011">
    <property type="entry name" value="Glycosyl hydrolase domain"/>
    <property type="match status" value="1"/>
</dbReference>
<keyword evidence="6" id="KW-0443">Lipid metabolism</keyword>
<keyword evidence="8" id="KW-0325">Glycoprotein</keyword>
<evidence type="ECO:0000256" key="1">
    <source>
        <dbReference type="ARBA" id="ARBA00004371"/>
    </source>
</evidence>
<keyword evidence="4" id="KW-0732">Signal</keyword>
<comment type="similarity">
    <text evidence="2 11">Belongs to the glycosyl hydrolase 27 family.</text>
</comment>
<dbReference type="GO" id="GO:0004557">
    <property type="term" value="F:alpha-galactosidase activity"/>
    <property type="evidence" value="ECO:0007669"/>
    <property type="project" value="TreeGrafter"/>
</dbReference>
<sequence length="431" mass="49479">MEVNRGVAKFLLAVCIALCRFSAMTVDALDNGLALTPPMGWMSWERYRCITDCKRYPDECISERLFKRMADLMVSEGYRDAGYEYVNIDDCWMAEERDEDGILQPDKERFPNGIKHLADYIHDRGLKFGIYQDIGTKTCAGYPGMVGYFKLDAQTFADWGVDFIKIDGCYADVELMVEDYIRFGRYMNETGRPILYSCSWPAYQEYDGIIPDYEQLKETCNMWRNWGDIEDSHQSVVEITKYFSDHQNRIIPHSGPTHWNDPDTLILGNYGLSYDQSKSQLAVWTVLAAPLLISNDLSKVTPEIKDLLLNREIIAANQDRLGIQGRLVKTVDKIEIWKRPVLPKIGSELTQIVAFVSRRADGAPYAVKVDLRNDVGLNSTIARAYKVYDLFETKGKPSYVRVKDHFETRINPSGANLYRFVPIVSTDFIRF</sequence>
<dbReference type="FunFam" id="3.20.20.70:FF:000070">
    <property type="entry name" value="Alpha-galactosidase"/>
    <property type="match status" value="1"/>
</dbReference>
<evidence type="ECO:0000256" key="2">
    <source>
        <dbReference type="ARBA" id="ARBA00009743"/>
    </source>
</evidence>
<evidence type="ECO:0000313" key="14">
    <source>
        <dbReference type="Proteomes" id="UP000069272"/>
    </source>
</evidence>
<dbReference type="PANTHER" id="PTHR11452:SF66">
    <property type="entry name" value="ALPHA-GALACTOSIDASE"/>
    <property type="match status" value="1"/>
</dbReference>
<keyword evidence="14" id="KW-1185">Reference proteome</keyword>
<evidence type="ECO:0000256" key="6">
    <source>
        <dbReference type="ARBA" id="ARBA00023098"/>
    </source>
</evidence>
<dbReference type="STRING" id="7167.A0A182FHK7"/>
<evidence type="ECO:0000256" key="9">
    <source>
        <dbReference type="ARBA" id="ARBA00023228"/>
    </source>
</evidence>